<dbReference type="EMBL" id="JBHLWK010000013">
    <property type="protein sequence ID" value="MFC0204742.1"/>
    <property type="molecule type" value="Genomic_DNA"/>
</dbReference>
<dbReference type="RefSeq" id="WP_379487503.1">
    <property type="nucleotide sequence ID" value="NZ_JBHLWK010000013.1"/>
</dbReference>
<keyword evidence="9" id="KW-1185">Reference proteome</keyword>
<dbReference type="CDD" id="cd00737">
    <property type="entry name" value="lyz_endolysin_autolysin"/>
    <property type="match status" value="1"/>
</dbReference>
<dbReference type="InterPro" id="IPR023347">
    <property type="entry name" value="Lysozyme_dom_sf"/>
</dbReference>
<dbReference type="InterPro" id="IPR034690">
    <property type="entry name" value="Endolysin_T4_type"/>
</dbReference>
<evidence type="ECO:0000313" key="8">
    <source>
        <dbReference type="EMBL" id="MFC0204742.1"/>
    </source>
</evidence>
<reference evidence="8 9" key="1">
    <citation type="submission" date="2024-09" db="EMBL/GenBank/DDBJ databases">
        <authorList>
            <person name="Sun Q."/>
            <person name="Mori K."/>
        </authorList>
    </citation>
    <scope>NUCLEOTIDE SEQUENCE [LARGE SCALE GENOMIC DNA]</scope>
    <source>
        <strain evidence="8 9">CCM 7706</strain>
    </source>
</reference>
<gene>
    <name evidence="8" type="ORF">ACFFJC_10700</name>
</gene>
<dbReference type="SUPFAM" id="SSF53955">
    <property type="entry name" value="Lysozyme-like"/>
    <property type="match status" value="1"/>
</dbReference>
<dbReference type="Gene3D" id="1.10.530.40">
    <property type="match status" value="1"/>
</dbReference>
<protein>
    <recommendedName>
        <fullName evidence="7">Lysozyme</fullName>
        <ecNumber evidence="7">3.2.1.17</ecNumber>
    </recommendedName>
</protein>
<keyword evidence="3 7" id="KW-0081">Bacteriolytic enzyme</keyword>
<evidence type="ECO:0000256" key="2">
    <source>
        <dbReference type="ARBA" id="ARBA00022529"/>
    </source>
</evidence>
<dbReference type="EC" id="3.2.1.17" evidence="7"/>
<evidence type="ECO:0000256" key="7">
    <source>
        <dbReference type="RuleBase" id="RU003788"/>
    </source>
</evidence>
<dbReference type="HAMAP" id="MF_04110">
    <property type="entry name" value="ENDOLYSIN_T4"/>
    <property type="match status" value="1"/>
</dbReference>
<evidence type="ECO:0000256" key="1">
    <source>
        <dbReference type="ARBA" id="ARBA00000632"/>
    </source>
</evidence>
<comment type="similarity">
    <text evidence="7">Belongs to the glycosyl hydrolase 24 family.</text>
</comment>
<evidence type="ECO:0000313" key="9">
    <source>
        <dbReference type="Proteomes" id="UP001589798"/>
    </source>
</evidence>
<dbReference type="Pfam" id="PF00959">
    <property type="entry name" value="Phage_lysozyme"/>
    <property type="match status" value="1"/>
</dbReference>
<dbReference type="Proteomes" id="UP001589798">
    <property type="component" value="Unassembled WGS sequence"/>
</dbReference>
<comment type="caution">
    <text evidence="8">The sequence shown here is derived from an EMBL/GenBank/DDBJ whole genome shotgun (WGS) entry which is preliminary data.</text>
</comment>
<dbReference type="PANTHER" id="PTHR38107">
    <property type="match status" value="1"/>
</dbReference>
<evidence type="ECO:0000256" key="5">
    <source>
        <dbReference type="ARBA" id="ARBA00023200"/>
    </source>
</evidence>
<dbReference type="InterPro" id="IPR023346">
    <property type="entry name" value="Lysozyme-like_dom_sf"/>
</dbReference>
<dbReference type="PANTHER" id="PTHR38107:SF3">
    <property type="entry name" value="LYSOZYME RRRD-RELATED"/>
    <property type="match status" value="1"/>
</dbReference>
<keyword evidence="2 7" id="KW-0929">Antimicrobial</keyword>
<sequence length="196" mass="21456">MDPRKSIFDAVRAVKGDISPGDVLILDEALDRVDVPRATSAPRRVGTKGIALMHKWEGCAKRRPDGRFEAYPDPGSKDGRPWTIGWGSTGPDIGRGTIWTKAECDARFERDLVRYANEVSGFLADAPTTQDQFDALVAFHYNTGAIGKSTLGKLHKAGNYAGAAAEFGKWIYNDGKPLEGLKKRRADEAELYRSAS</sequence>
<comment type="catalytic activity">
    <reaction evidence="1 7">
        <text>Hydrolysis of (1-&gt;4)-beta-linkages between N-acetylmuramic acid and N-acetyl-D-glucosamine residues in a peptidoglycan and between N-acetyl-D-glucosamine residues in chitodextrins.</text>
        <dbReference type="EC" id="3.2.1.17"/>
    </reaction>
</comment>
<keyword evidence="4 7" id="KW-0378">Hydrolase</keyword>
<keyword evidence="6 7" id="KW-0326">Glycosidase</keyword>
<accession>A0ABV6CWB8</accession>
<evidence type="ECO:0000256" key="4">
    <source>
        <dbReference type="ARBA" id="ARBA00022801"/>
    </source>
</evidence>
<evidence type="ECO:0000256" key="6">
    <source>
        <dbReference type="ARBA" id="ARBA00023295"/>
    </source>
</evidence>
<organism evidence="8 9">
    <name type="scientific">Novosphingobium soli</name>
    <dbReference type="NCBI Taxonomy" id="574956"/>
    <lineage>
        <taxon>Bacteria</taxon>
        <taxon>Pseudomonadati</taxon>
        <taxon>Pseudomonadota</taxon>
        <taxon>Alphaproteobacteria</taxon>
        <taxon>Sphingomonadales</taxon>
        <taxon>Sphingomonadaceae</taxon>
        <taxon>Novosphingobium</taxon>
    </lineage>
</organism>
<keyword evidence="5" id="KW-1035">Host cytoplasm</keyword>
<dbReference type="InterPro" id="IPR002196">
    <property type="entry name" value="Glyco_hydro_24"/>
</dbReference>
<evidence type="ECO:0000256" key="3">
    <source>
        <dbReference type="ARBA" id="ARBA00022638"/>
    </source>
</evidence>
<dbReference type="InterPro" id="IPR033907">
    <property type="entry name" value="Endolysin_autolysin"/>
</dbReference>
<proteinExistence type="inferred from homology"/>
<name>A0ABV6CWB8_9SPHN</name>
<dbReference type="InterPro" id="IPR051018">
    <property type="entry name" value="Bacteriophage_GH24"/>
</dbReference>